<evidence type="ECO:0000256" key="5">
    <source>
        <dbReference type="ARBA" id="ARBA00022801"/>
    </source>
</evidence>
<dbReference type="GO" id="GO:0005615">
    <property type="term" value="C:extracellular space"/>
    <property type="evidence" value="ECO:0007669"/>
    <property type="project" value="TreeGrafter"/>
</dbReference>
<feature type="domain" description="Peptidase M1 membrane alanine aminopeptidase" evidence="12">
    <location>
        <begin position="239"/>
        <end position="313"/>
    </location>
</feature>
<dbReference type="Gene3D" id="2.60.40.1730">
    <property type="entry name" value="tricorn interacting facor f3 domain"/>
    <property type="match status" value="1"/>
</dbReference>
<dbReference type="PANTHER" id="PTHR11533:SF174">
    <property type="entry name" value="PUROMYCIN-SENSITIVE AMINOPEPTIDASE-RELATED"/>
    <property type="match status" value="1"/>
</dbReference>
<dbReference type="Proteomes" id="UP000011083">
    <property type="component" value="Unassembled WGS sequence"/>
</dbReference>
<evidence type="ECO:0000256" key="6">
    <source>
        <dbReference type="ARBA" id="ARBA00022833"/>
    </source>
</evidence>
<dbReference type="InterPro" id="IPR014782">
    <property type="entry name" value="Peptidase_M1_dom"/>
</dbReference>
<comment type="similarity">
    <text evidence="1 11">Belongs to the peptidase M1 family.</text>
</comment>
<feature type="domain" description="Aminopeptidase N-like N-terminal" evidence="14">
    <location>
        <begin position="21"/>
        <end position="207"/>
    </location>
</feature>
<evidence type="ECO:0000256" key="3">
    <source>
        <dbReference type="ARBA" id="ARBA00022670"/>
    </source>
</evidence>
<name>L8GWQ9_ACACF</name>
<dbReference type="GO" id="GO:0016020">
    <property type="term" value="C:membrane"/>
    <property type="evidence" value="ECO:0007669"/>
    <property type="project" value="TreeGrafter"/>
</dbReference>
<keyword evidence="3 11" id="KW-0645">Protease</keyword>
<keyword evidence="16" id="KW-1185">Reference proteome</keyword>
<evidence type="ECO:0000256" key="7">
    <source>
        <dbReference type="ARBA" id="ARBA00023049"/>
    </source>
</evidence>
<dbReference type="Pfam" id="PF17900">
    <property type="entry name" value="Peptidase_M1_N"/>
    <property type="match status" value="1"/>
</dbReference>
<dbReference type="InterPro" id="IPR024571">
    <property type="entry name" value="ERAP1-like_C_dom"/>
</dbReference>
<feature type="binding site" evidence="9">
    <location>
        <position position="336"/>
    </location>
    <ligand>
        <name>Zn(2+)</name>
        <dbReference type="ChEBI" id="CHEBI:29105"/>
        <note>catalytic</note>
    </ligand>
</feature>
<dbReference type="GO" id="GO:0006508">
    <property type="term" value="P:proteolysis"/>
    <property type="evidence" value="ECO:0007669"/>
    <property type="project" value="UniProtKB-KW"/>
</dbReference>
<dbReference type="GO" id="GO:0070006">
    <property type="term" value="F:metalloaminopeptidase activity"/>
    <property type="evidence" value="ECO:0007669"/>
    <property type="project" value="TreeGrafter"/>
</dbReference>
<evidence type="ECO:0000313" key="15">
    <source>
        <dbReference type="EMBL" id="ELR17440.1"/>
    </source>
</evidence>
<dbReference type="Pfam" id="PF11838">
    <property type="entry name" value="ERAP1_C"/>
    <property type="match status" value="1"/>
</dbReference>
<dbReference type="OrthoDB" id="15827at2759"/>
<accession>L8GWQ9</accession>
<protein>
    <recommendedName>
        <fullName evidence="11">Aminopeptidase</fullName>
        <ecNumber evidence="11">3.4.11.-</ecNumber>
    </recommendedName>
</protein>
<feature type="binding site" evidence="9">
    <location>
        <position position="311"/>
    </location>
    <ligand>
        <name>Zn(2+)</name>
        <dbReference type="ChEBI" id="CHEBI:29105"/>
        <note>catalytic</note>
    </ligand>
</feature>
<proteinExistence type="inferred from homology"/>
<dbReference type="Gene3D" id="1.25.50.20">
    <property type="match status" value="1"/>
</dbReference>
<dbReference type="GO" id="GO:0043171">
    <property type="term" value="P:peptide catabolic process"/>
    <property type="evidence" value="ECO:0007669"/>
    <property type="project" value="TreeGrafter"/>
</dbReference>
<sequence length="879" mass="98762">MEGPRSLSFPGWLAGGSAGVHYHLRFDLRLEEPDCRFFGEERLEFEVQQEGVQQVTLNCRELNVREAFVGQPHLQAGAEPRRATIEPHPNTESVTLHLSEPLELGKAWLVLRFDGVISEIMTGVYRYRMSLEDGDSFNMAITQLCTTSARAVFPCFDHPSAKALFTVTLSFPSSLEAHANMPAVEESQSNGVKTVRFDTSPLMSTYLLAFVVGRFDVVEDTVDSVRVLAPPGQGAKGRYALGMATRTLEYYNHYYGIAYPLPKLDLVSIPNLACGAMENWGLITYRAEYLLLDEATASLSQTQLVTYLVCHEVQPALPLWNSINATAMRGLWQIAHMWFGNLVTMAWWNEVWLNEGFATYLGKAAVVHLHQNSNIWVDFLSRYTCTAFQLDALDSAHPLRFEVTDESGIDGFFDDISYNKGASVIRMLVDYIGEDTFRQGLNLYLTRHQYRNATTADLWQALSEKSGIDLAAFMDAWINRKGFPLVSLSEHTDDDHNYADDHHELYVIDQTTFAAAKSCGDESTTRTTGWRVPVRLAALAHDDSREERFFLLEQPRQVVKLPRKPGGYRHVKLNAGHKGYYRTTYSTLLAERLFANISRQVLPPIDRLGLCDDLFSQALSGILPYHRALQIIPHFEDENDLLVLNNLTTNLRKLSALLLGEPYYPAYQRFLRRCFAAHAQRLGWDAKPEEDTFAANLRATVLSELGANGDETVIAEAQKRFALHTSGTALLPAESRPFVFGLVAAEGGEEEYAALTKYYKDPAHEDHHRALSALATTRKPPLIARTLDMLFNGEVRAQDMSTVLAALCSHPVGRRQAWAWLKANWDQFNQRFSKGVFVYYGAFDALLQGIASAEELQDAQAFFAARTFPAAQQKVAQVH</sequence>
<organism evidence="15 16">
    <name type="scientific">Acanthamoeba castellanii (strain ATCC 30010 / Neff)</name>
    <dbReference type="NCBI Taxonomy" id="1257118"/>
    <lineage>
        <taxon>Eukaryota</taxon>
        <taxon>Amoebozoa</taxon>
        <taxon>Discosea</taxon>
        <taxon>Longamoebia</taxon>
        <taxon>Centramoebida</taxon>
        <taxon>Acanthamoebidae</taxon>
        <taxon>Acanthamoeba</taxon>
    </lineage>
</organism>
<evidence type="ECO:0000256" key="10">
    <source>
        <dbReference type="PIRSR" id="PIRSR634016-4"/>
    </source>
</evidence>
<dbReference type="GO" id="GO:0042277">
    <property type="term" value="F:peptide binding"/>
    <property type="evidence" value="ECO:0007669"/>
    <property type="project" value="TreeGrafter"/>
</dbReference>
<evidence type="ECO:0000259" key="13">
    <source>
        <dbReference type="Pfam" id="PF11838"/>
    </source>
</evidence>
<dbReference type="SUPFAM" id="SSF55486">
    <property type="entry name" value="Metalloproteases ('zincins'), catalytic domain"/>
    <property type="match status" value="1"/>
</dbReference>
<feature type="binding site" evidence="9">
    <location>
        <position position="355"/>
    </location>
    <ligand>
        <name>Zn(2+)</name>
        <dbReference type="ChEBI" id="CHEBI:29105"/>
        <note>catalytic</note>
    </ligand>
</feature>
<dbReference type="OMA" id="FACKLGH"/>
<evidence type="ECO:0000256" key="4">
    <source>
        <dbReference type="ARBA" id="ARBA00022723"/>
    </source>
</evidence>
<dbReference type="Gene3D" id="2.60.40.1910">
    <property type="match status" value="1"/>
</dbReference>
<dbReference type="CDD" id="cd09601">
    <property type="entry name" value="M1_APN-Q_like"/>
    <property type="match status" value="1"/>
</dbReference>
<dbReference type="PANTHER" id="PTHR11533">
    <property type="entry name" value="PROTEASE M1 ZINC METALLOPROTEASE"/>
    <property type="match status" value="1"/>
</dbReference>
<reference evidence="15 16" key="1">
    <citation type="journal article" date="2013" name="Genome Biol.">
        <title>Genome of Acanthamoeba castellanii highlights extensive lateral gene transfer and early evolution of tyrosine kinase signaling.</title>
        <authorList>
            <person name="Clarke M."/>
            <person name="Lohan A.J."/>
            <person name="Liu B."/>
            <person name="Lagkouvardos I."/>
            <person name="Roy S."/>
            <person name="Zafar N."/>
            <person name="Bertelli C."/>
            <person name="Schilde C."/>
            <person name="Kianianmomeni A."/>
            <person name="Burglin T.R."/>
            <person name="Frech C."/>
            <person name="Turcotte B."/>
            <person name="Kopec K.O."/>
            <person name="Synnott J.M."/>
            <person name="Choo C."/>
            <person name="Paponov I."/>
            <person name="Finkler A."/>
            <person name="Soon Heng Tan C."/>
            <person name="Hutchins A.P."/>
            <person name="Weinmeier T."/>
            <person name="Rattei T."/>
            <person name="Chu J.S."/>
            <person name="Gimenez G."/>
            <person name="Irimia M."/>
            <person name="Rigden D.J."/>
            <person name="Fitzpatrick D.A."/>
            <person name="Lorenzo-Morales J."/>
            <person name="Bateman A."/>
            <person name="Chiu C.H."/>
            <person name="Tang P."/>
            <person name="Hegemann P."/>
            <person name="Fromm H."/>
            <person name="Raoult D."/>
            <person name="Greub G."/>
            <person name="Miranda-Saavedra D."/>
            <person name="Chen N."/>
            <person name="Nash P."/>
            <person name="Ginger M.L."/>
            <person name="Horn M."/>
            <person name="Schaap P."/>
            <person name="Caler L."/>
            <person name="Loftus B."/>
        </authorList>
    </citation>
    <scope>NUCLEOTIDE SEQUENCE [LARGE SCALE GENOMIC DNA]</scope>
    <source>
        <strain evidence="15 16">Neff</strain>
    </source>
</reference>
<comment type="cofactor">
    <cofactor evidence="9 11">
        <name>Zn(2+)</name>
        <dbReference type="ChEBI" id="CHEBI:29105"/>
    </cofactor>
    <text evidence="9 11">Binds 1 zinc ion per subunit.</text>
</comment>
<evidence type="ECO:0000259" key="14">
    <source>
        <dbReference type="Pfam" id="PF17900"/>
    </source>
</evidence>
<evidence type="ECO:0000313" key="16">
    <source>
        <dbReference type="Proteomes" id="UP000011083"/>
    </source>
</evidence>
<dbReference type="InterPro" id="IPR050344">
    <property type="entry name" value="Peptidase_M1_aminopeptidases"/>
</dbReference>
<keyword evidence="2 11" id="KW-0031">Aminopeptidase</keyword>
<evidence type="ECO:0000256" key="8">
    <source>
        <dbReference type="PIRSR" id="PIRSR634016-1"/>
    </source>
</evidence>
<feature type="domain" description="ERAP1-like C-terminal" evidence="13">
    <location>
        <begin position="571"/>
        <end position="877"/>
    </location>
</feature>
<dbReference type="InterPro" id="IPR034016">
    <property type="entry name" value="M1_APN-typ"/>
</dbReference>
<dbReference type="GO" id="GO:0005737">
    <property type="term" value="C:cytoplasm"/>
    <property type="evidence" value="ECO:0007669"/>
    <property type="project" value="TreeGrafter"/>
</dbReference>
<dbReference type="GO" id="GO:0008270">
    <property type="term" value="F:zinc ion binding"/>
    <property type="evidence" value="ECO:0007669"/>
    <property type="project" value="UniProtKB-UniRule"/>
</dbReference>
<gene>
    <name evidence="15" type="ORF">ACA1_061810</name>
</gene>
<dbReference type="EC" id="3.4.11.-" evidence="11"/>
<dbReference type="EMBL" id="KB007974">
    <property type="protein sequence ID" value="ELR17440.1"/>
    <property type="molecule type" value="Genomic_DNA"/>
</dbReference>
<dbReference type="InterPro" id="IPR027268">
    <property type="entry name" value="Peptidase_M4/M1_CTD_sf"/>
</dbReference>
<evidence type="ECO:0000256" key="2">
    <source>
        <dbReference type="ARBA" id="ARBA00022438"/>
    </source>
</evidence>
<evidence type="ECO:0000259" key="12">
    <source>
        <dbReference type="Pfam" id="PF01433"/>
    </source>
</evidence>
<feature type="active site" description="Proton acceptor" evidence="8">
    <location>
        <position position="312"/>
    </location>
</feature>
<dbReference type="PRINTS" id="PR00756">
    <property type="entry name" value="ALADIPTASE"/>
</dbReference>
<dbReference type="SUPFAM" id="SSF63737">
    <property type="entry name" value="Leukotriene A4 hydrolase N-terminal domain"/>
    <property type="match status" value="1"/>
</dbReference>
<feature type="domain" description="Peptidase M1 membrane alanine aminopeptidase" evidence="12">
    <location>
        <begin position="334"/>
        <end position="477"/>
    </location>
</feature>
<feature type="site" description="Transition state stabilizer" evidence="10">
    <location>
        <position position="418"/>
    </location>
</feature>
<keyword evidence="7 11" id="KW-0482">Metalloprotease</keyword>
<keyword evidence="6 9" id="KW-0862">Zinc</keyword>
<evidence type="ECO:0000256" key="9">
    <source>
        <dbReference type="PIRSR" id="PIRSR634016-3"/>
    </source>
</evidence>
<dbReference type="Gene3D" id="1.10.390.10">
    <property type="entry name" value="Neutral Protease Domain 2"/>
    <property type="match status" value="1"/>
</dbReference>
<dbReference type="FunFam" id="1.10.390.10:FF:000013">
    <property type="entry name" value="Aminopeptidase N"/>
    <property type="match status" value="1"/>
</dbReference>
<dbReference type="AlphaFoldDB" id="L8GWQ9"/>
<dbReference type="Pfam" id="PF01433">
    <property type="entry name" value="Peptidase_M1"/>
    <property type="match status" value="2"/>
</dbReference>
<keyword evidence="4 9" id="KW-0479">Metal-binding</keyword>
<dbReference type="VEuPathDB" id="AmoebaDB:ACA1_061810"/>
<dbReference type="KEGG" id="acan:ACA1_061810"/>
<dbReference type="STRING" id="1257118.L8GWQ9"/>
<evidence type="ECO:0000256" key="1">
    <source>
        <dbReference type="ARBA" id="ARBA00010136"/>
    </source>
</evidence>
<dbReference type="InterPro" id="IPR042097">
    <property type="entry name" value="Aminopeptidase_N-like_N_sf"/>
</dbReference>
<evidence type="ECO:0000256" key="11">
    <source>
        <dbReference type="RuleBase" id="RU364040"/>
    </source>
</evidence>
<dbReference type="InterPro" id="IPR001930">
    <property type="entry name" value="Peptidase_M1"/>
</dbReference>
<dbReference type="GeneID" id="14918227"/>
<keyword evidence="5 11" id="KW-0378">Hydrolase</keyword>
<dbReference type="InterPro" id="IPR045357">
    <property type="entry name" value="Aminopeptidase_N-like_N"/>
</dbReference>
<dbReference type="RefSeq" id="XP_004339453.1">
    <property type="nucleotide sequence ID" value="XM_004339405.1"/>
</dbReference>